<feature type="chain" id="PRO_5033006125" description="Lipoprotein" evidence="1">
    <location>
        <begin position="26"/>
        <end position="244"/>
    </location>
</feature>
<gene>
    <name evidence="2" type="ORF">Ami103574_10225</name>
</gene>
<reference evidence="2 3" key="1">
    <citation type="submission" date="2020-02" db="EMBL/GenBank/DDBJ databases">
        <authorList>
            <person name="Kim Y.B."/>
            <person name="Roh S.W."/>
        </authorList>
    </citation>
    <scope>NUCLEOTIDE SEQUENCE [LARGE SCALE GENOMIC DNA]</scope>
    <source>
        <strain evidence="2 3">DSM 103574</strain>
    </source>
</reference>
<evidence type="ECO:0000313" key="2">
    <source>
        <dbReference type="EMBL" id="QIB70745.1"/>
    </source>
</evidence>
<sequence>MKKKIKLIAAVAVMQVVALTLTACAGEIKSLDVVGKESITTFDEVLKTVPEAVSADEMNGGWSLVAPDESVRFIWSEDYSQSPMHDVMLELDAQPFLDAGLDPKKLPDNYNVYETESGDGTMLMVGRKLGADELTYDGSVTPLAAYEQLVGKYRDAIGYHASLDHYGVKLGDGNMFEWAKDMSTNTFDKSNQDKDIVFVLNPEPLLAAGVDPEKVQGWKYAQVEVEEDGKPVQVWKFLKPFDLK</sequence>
<name>A0A858C020_9FIRM</name>
<dbReference type="PROSITE" id="PS51257">
    <property type="entry name" value="PROKAR_LIPOPROTEIN"/>
    <property type="match status" value="1"/>
</dbReference>
<evidence type="ECO:0000256" key="1">
    <source>
        <dbReference type="SAM" id="SignalP"/>
    </source>
</evidence>
<keyword evidence="1" id="KW-0732">Signal</keyword>
<evidence type="ECO:0008006" key="4">
    <source>
        <dbReference type="Google" id="ProtNLM"/>
    </source>
</evidence>
<organism evidence="2 3">
    <name type="scientific">Aminipila butyrica</name>
    <dbReference type="NCBI Taxonomy" id="433296"/>
    <lineage>
        <taxon>Bacteria</taxon>
        <taxon>Bacillati</taxon>
        <taxon>Bacillota</taxon>
        <taxon>Clostridia</taxon>
        <taxon>Peptostreptococcales</taxon>
        <taxon>Anaerovoracaceae</taxon>
        <taxon>Aminipila</taxon>
    </lineage>
</organism>
<evidence type="ECO:0000313" key="3">
    <source>
        <dbReference type="Proteomes" id="UP000466848"/>
    </source>
</evidence>
<feature type="signal peptide" evidence="1">
    <location>
        <begin position="1"/>
        <end position="25"/>
    </location>
</feature>
<dbReference type="KEGG" id="abut:Ami103574_10225"/>
<accession>A0A858C020</accession>
<dbReference type="EMBL" id="CP048649">
    <property type="protein sequence ID" value="QIB70745.1"/>
    <property type="molecule type" value="Genomic_DNA"/>
</dbReference>
<proteinExistence type="predicted"/>
<keyword evidence="3" id="KW-1185">Reference proteome</keyword>
<dbReference type="AlphaFoldDB" id="A0A858C020"/>
<protein>
    <recommendedName>
        <fullName evidence="4">Lipoprotein</fullName>
    </recommendedName>
</protein>
<dbReference type="Proteomes" id="UP000466848">
    <property type="component" value="Chromosome"/>
</dbReference>